<reference evidence="1" key="2">
    <citation type="journal article" date="2015" name="Data Brief">
        <title>Shoot transcriptome of the giant reed, Arundo donax.</title>
        <authorList>
            <person name="Barrero R.A."/>
            <person name="Guerrero F.D."/>
            <person name="Moolhuijzen P."/>
            <person name="Goolsby J.A."/>
            <person name="Tidwell J."/>
            <person name="Bellgard S.E."/>
            <person name="Bellgard M.I."/>
        </authorList>
    </citation>
    <scope>NUCLEOTIDE SEQUENCE</scope>
    <source>
        <tissue evidence="1">Shoot tissue taken approximately 20 cm above the soil surface</tissue>
    </source>
</reference>
<evidence type="ECO:0000313" key="1">
    <source>
        <dbReference type="EMBL" id="JAD35734.1"/>
    </source>
</evidence>
<reference evidence="1" key="1">
    <citation type="submission" date="2014-09" db="EMBL/GenBank/DDBJ databases">
        <authorList>
            <person name="Magalhaes I.L.F."/>
            <person name="Oliveira U."/>
            <person name="Santos F.R."/>
            <person name="Vidigal T.H.D.A."/>
            <person name="Brescovit A.D."/>
            <person name="Santos A.J."/>
        </authorList>
    </citation>
    <scope>NUCLEOTIDE SEQUENCE</scope>
    <source>
        <tissue evidence="1">Shoot tissue taken approximately 20 cm above the soil surface</tissue>
    </source>
</reference>
<dbReference type="AlphaFoldDB" id="A0A0A8Z8J1"/>
<name>A0A0A8Z8J1_ARUDO</name>
<accession>A0A0A8Z8J1</accession>
<protein>
    <submittedName>
        <fullName evidence="1">Uncharacterized protein</fullName>
    </submittedName>
</protein>
<sequence>MASLILGYSWHNFRFFLQTKLNKMVYTIKTGKILNFY</sequence>
<dbReference type="EMBL" id="GBRH01262161">
    <property type="protein sequence ID" value="JAD35734.1"/>
    <property type="molecule type" value="Transcribed_RNA"/>
</dbReference>
<organism evidence="1">
    <name type="scientific">Arundo donax</name>
    <name type="common">Giant reed</name>
    <name type="synonym">Donax arundinaceus</name>
    <dbReference type="NCBI Taxonomy" id="35708"/>
    <lineage>
        <taxon>Eukaryota</taxon>
        <taxon>Viridiplantae</taxon>
        <taxon>Streptophyta</taxon>
        <taxon>Embryophyta</taxon>
        <taxon>Tracheophyta</taxon>
        <taxon>Spermatophyta</taxon>
        <taxon>Magnoliopsida</taxon>
        <taxon>Liliopsida</taxon>
        <taxon>Poales</taxon>
        <taxon>Poaceae</taxon>
        <taxon>PACMAD clade</taxon>
        <taxon>Arundinoideae</taxon>
        <taxon>Arundineae</taxon>
        <taxon>Arundo</taxon>
    </lineage>
</organism>
<proteinExistence type="predicted"/>